<dbReference type="EMBL" id="JXLN01016886">
    <property type="protein sequence ID" value="KPM11306.1"/>
    <property type="molecule type" value="Genomic_DNA"/>
</dbReference>
<dbReference type="PROSITE" id="PS00108">
    <property type="entry name" value="PROTEIN_KINASE_ST"/>
    <property type="match status" value="1"/>
</dbReference>
<evidence type="ECO:0000313" key="21">
    <source>
        <dbReference type="Proteomes" id="UP000616769"/>
    </source>
</evidence>
<dbReference type="EC" id="2.7.11.1" evidence="5"/>
<dbReference type="Proteomes" id="UP000616769">
    <property type="component" value="Unassembled WGS sequence"/>
</dbReference>
<evidence type="ECO:0000256" key="17">
    <source>
        <dbReference type="ARBA" id="ARBA00047899"/>
    </source>
</evidence>
<keyword evidence="12" id="KW-0999">Mitochondrion inner membrane</keyword>
<feature type="domain" description="Protein kinase" evidence="19">
    <location>
        <begin position="166"/>
        <end position="478"/>
    </location>
</feature>
<gene>
    <name evidence="20" type="ORF">QR98_0098760</name>
</gene>
<name>A0A132AJY9_SARSC</name>
<keyword evidence="13" id="KW-0067">ATP-binding</keyword>
<evidence type="ECO:0000256" key="3">
    <source>
        <dbReference type="ARBA" id="ARBA00004514"/>
    </source>
</evidence>
<comment type="subcellular location">
    <subcellularLocation>
        <location evidence="3">Cytoplasm</location>
        <location evidence="3">Cytosol</location>
    </subcellularLocation>
    <subcellularLocation>
        <location evidence="2">Mitochondrion inner membrane</location>
        <topology evidence="2">Single-pass membrane protein</topology>
    </subcellularLocation>
    <subcellularLocation>
        <location evidence="4">Mitochondrion outer membrane</location>
        <topology evidence="4">Single-pass membrane protein</topology>
    </subcellularLocation>
</comment>
<sequence length="557" mass="65418">MYCYRRSSNWKSIDRLMKSMLFNAKRSWISPTQNQLISWSFKSFLETIKILIYRKGPKILIKRKLPQPHEIIRSYDKLKILPYLFRRQELVDKFYQSPFRSMNRKLFNGTCFSIGFATITLSISDRDRFNSIKEKPFDYRNYFQTKTSLFEKDDYDYDEIKNAACLEFTNFISKGCCGAVHRAKIKSKTSIKDVAVKILFNYEAGSDSYEIYKHNLKECIPFKGDFGEIEIKRKTLPDHPNIVKILSVFVDEFLPVGDELLRFPINFPRRLGGDCYNRTLFVIQKLYCMTLEEYLKKSVEKSTQKSLAILVQCFEALDFLNRNQIAHRDIKPDNILVKFDDIEAEDFPWIVLSDFGLCSTSLRIPHETDEICLGGNKALMAPEIKTNQPSKHSVLDYNKADMWSMATIAFEIFGQNNPFYRKNSDYPTLNGATYREDQLPQFQTDIVSLSSLIRLILQRDPRKRPSIHFVTDYCHLLLQKGYKQVEKLIRMNGKFYDLRNDLILDWFKSILYDEIVALVHENRSIPANNFNRMRLMFLARIDSKRLISVLDDAAEIL</sequence>
<dbReference type="Gene3D" id="3.30.200.20">
    <property type="entry name" value="Phosphorylase Kinase, domain 1"/>
    <property type="match status" value="1"/>
</dbReference>
<dbReference type="GO" id="GO:0004674">
    <property type="term" value="F:protein serine/threonine kinase activity"/>
    <property type="evidence" value="ECO:0007669"/>
    <property type="project" value="UniProtKB-KW"/>
</dbReference>
<protein>
    <recommendedName>
        <fullName evidence="5">non-specific serine/threonine protein kinase</fullName>
        <ecNumber evidence="5">2.7.11.1</ecNumber>
    </recommendedName>
</protein>
<dbReference type="GO" id="GO:0000422">
    <property type="term" value="P:autophagy of mitochondrion"/>
    <property type="evidence" value="ECO:0007669"/>
    <property type="project" value="TreeGrafter"/>
</dbReference>
<keyword evidence="6" id="KW-0723">Serine/threonine-protein kinase</keyword>
<comment type="catalytic activity">
    <reaction evidence="18">
        <text>L-seryl-[protein] + ATP = O-phospho-L-seryl-[protein] + ADP + H(+)</text>
        <dbReference type="Rhea" id="RHEA:17989"/>
        <dbReference type="Rhea" id="RHEA-COMP:9863"/>
        <dbReference type="Rhea" id="RHEA-COMP:11604"/>
        <dbReference type="ChEBI" id="CHEBI:15378"/>
        <dbReference type="ChEBI" id="CHEBI:29999"/>
        <dbReference type="ChEBI" id="CHEBI:30616"/>
        <dbReference type="ChEBI" id="CHEBI:83421"/>
        <dbReference type="ChEBI" id="CHEBI:456216"/>
        <dbReference type="EC" id="2.7.11.1"/>
    </reaction>
</comment>
<keyword evidence="11" id="KW-1000">Mitochondrion outer membrane</keyword>
<dbReference type="AlphaFoldDB" id="A0A132AJY9"/>
<comment type="catalytic activity">
    <reaction evidence="17">
        <text>L-threonyl-[protein] + ATP = O-phospho-L-threonyl-[protein] + ADP + H(+)</text>
        <dbReference type="Rhea" id="RHEA:46608"/>
        <dbReference type="Rhea" id="RHEA-COMP:11060"/>
        <dbReference type="Rhea" id="RHEA-COMP:11605"/>
        <dbReference type="ChEBI" id="CHEBI:15378"/>
        <dbReference type="ChEBI" id="CHEBI:30013"/>
        <dbReference type="ChEBI" id="CHEBI:30616"/>
        <dbReference type="ChEBI" id="CHEBI:61977"/>
        <dbReference type="ChEBI" id="CHEBI:456216"/>
        <dbReference type="EC" id="2.7.11.1"/>
    </reaction>
</comment>
<dbReference type="GO" id="GO:0005741">
    <property type="term" value="C:mitochondrial outer membrane"/>
    <property type="evidence" value="ECO:0007669"/>
    <property type="project" value="UniProtKB-SubCell"/>
</dbReference>
<dbReference type="OrthoDB" id="1405469at2759"/>
<dbReference type="GO" id="GO:0005524">
    <property type="term" value="F:ATP binding"/>
    <property type="evidence" value="ECO:0007669"/>
    <property type="project" value="UniProtKB-KW"/>
</dbReference>
<dbReference type="SMART" id="SM00220">
    <property type="entry name" value="S_TKc"/>
    <property type="match status" value="1"/>
</dbReference>
<dbReference type="InterPro" id="IPR011009">
    <property type="entry name" value="Kinase-like_dom_sf"/>
</dbReference>
<comment type="cofactor">
    <cofactor evidence="1">
        <name>Mg(2+)</name>
        <dbReference type="ChEBI" id="CHEBI:18420"/>
    </cofactor>
</comment>
<reference evidence="20 21" key="1">
    <citation type="journal article" date="2015" name="Parasit. Vectors">
        <title>Draft genome of the scabies mite.</title>
        <authorList>
            <person name="Rider S.D.Jr."/>
            <person name="Morgan M.S."/>
            <person name="Arlian L.G."/>
        </authorList>
    </citation>
    <scope>NUCLEOTIDE SEQUENCE [LARGE SCALE GENOMIC DNA]</scope>
    <source>
        <strain evidence="20">Arlian Lab</strain>
    </source>
</reference>
<dbReference type="InterPro" id="IPR051511">
    <property type="entry name" value="MitoQC_Scaffold_Kinases"/>
</dbReference>
<dbReference type="PANTHER" id="PTHR22972:SF7">
    <property type="entry name" value="SERINE_THREONINE-PROTEIN KINASE PINK1, MITOCHONDRIAL"/>
    <property type="match status" value="1"/>
</dbReference>
<evidence type="ECO:0000256" key="11">
    <source>
        <dbReference type="ARBA" id="ARBA00022787"/>
    </source>
</evidence>
<dbReference type="GO" id="GO:0005743">
    <property type="term" value="C:mitochondrial inner membrane"/>
    <property type="evidence" value="ECO:0007669"/>
    <property type="project" value="UniProtKB-SubCell"/>
</dbReference>
<dbReference type="GO" id="GO:0090141">
    <property type="term" value="P:positive regulation of mitochondrial fission"/>
    <property type="evidence" value="ECO:0007669"/>
    <property type="project" value="TreeGrafter"/>
</dbReference>
<comment type="caution">
    <text evidence="20">The sequence shown here is derived from an EMBL/GenBank/DDBJ whole genome shotgun (WGS) entry which is preliminary data.</text>
</comment>
<evidence type="ECO:0000256" key="18">
    <source>
        <dbReference type="ARBA" id="ARBA00048679"/>
    </source>
</evidence>
<keyword evidence="8" id="KW-0479">Metal-binding</keyword>
<keyword evidence="12" id="KW-0472">Membrane</keyword>
<evidence type="ECO:0000259" key="19">
    <source>
        <dbReference type="PROSITE" id="PS50011"/>
    </source>
</evidence>
<dbReference type="PANTHER" id="PTHR22972">
    <property type="entry name" value="SERINE/THREONINE PROTEIN KINASE"/>
    <property type="match status" value="1"/>
</dbReference>
<keyword evidence="14" id="KW-0460">Magnesium</keyword>
<keyword evidence="15" id="KW-0809">Transit peptide</keyword>
<evidence type="ECO:0000256" key="15">
    <source>
        <dbReference type="ARBA" id="ARBA00022946"/>
    </source>
</evidence>
<evidence type="ECO:0000256" key="12">
    <source>
        <dbReference type="ARBA" id="ARBA00022792"/>
    </source>
</evidence>
<dbReference type="PROSITE" id="PS50011">
    <property type="entry name" value="PROTEIN_KINASE_DOM"/>
    <property type="match status" value="1"/>
</dbReference>
<evidence type="ECO:0000256" key="10">
    <source>
        <dbReference type="ARBA" id="ARBA00022777"/>
    </source>
</evidence>
<evidence type="ECO:0000256" key="5">
    <source>
        <dbReference type="ARBA" id="ARBA00012513"/>
    </source>
</evidence>
<evidence type="ECO:0000256" key="2">
    <source>
        <dbReference type="ARBA" id="ARBA00004434"/>
    </source>
</evidence>
<evidence type="ECO:0000256" key="7">
    <source>
        <dbReference type="ARBA" id="ARBA00022679"/>
    </source>
</evidence>
<dbReference type="InterPro" id="IPR000719">
    <property type="entry name" value="Prot_kinase_dom"/>
</dbReference>
<accession>A0A132AJY9</accession>
<evidence type="ECO:0000256" key="9">
    <source>
        <dbReference type="ARBA" id="ARBA00022741"/>
    </source>
</evidence>
<keyword evidence="7" id="KW-0808">Transferase</keyword>
<evidence type="ECO:0000256" key="8">
    <source>
        <dbReference type="ARBA" id="ARBA00022723"/>
    </source>
</evidence>
<evidence type="ECO:0000256" key="6">
    <source>
        <dbReference type="ARBA" id="ARBA00022527"/>
    </source>
</evidence>
<dbReference type="Gene3D" id="1.10.510.10">
    <property type="entry name" value="Transferase(Phosphotransferase) domain 1"/>
    <property type="match status" value="1"/>
</dbReference>
<dbReference type="GO" id="GO:0042981">
    <property type="term" value="P:regulation of apoptotic process"/>
    <property type="evidence" value="ECO:0007669"/>
    <property type="project" value="TreeGrafter"/>
</dbReference>
<dbReference type="InterPro" id="IPR008271">
    <property type="entry name" value="Ser/Thr_kinase_AS"/>
</dbReference>
<dbReference type="GO" id="GO:0046872">
    <property type="term" value="F:metal ion binding"/>
    <property type="evidence" value="ECO:0007669"/>
    <property type="project" value="UniProtKB-KW"/>
</dbReference>
<dbReference type="Pfam" id="PF00069">
    <property type="entry name" value="Pkinase"/>
    <property type="match status" value="1"/>
</dbReference>
<dbReference type="VEuPathDB" id="VectorBase:SSCA007195"/>
<keyword evidence="10 20" id="KW-0418">Kinase</keyword>
<evidence type="ECO:0000256" key="1">
    <source>
        <dbReference type="ARBA" id="ARBA00001946"/>
    </source>
</evidence>
<evidence type="ECO:0000256" key="16">
    <source>
        <dbReference type="ARBA" id="ARBA00023128"/>
    </source>
</evidence>
<evidence type="ECO:0000256" key="4">
    <source>
        <dbReference type="ARBA" id="ARBA00004572"/>
    </source>
</evidence>
<keyword evidence="16" id="KW-0496">Mitochondrion</keyword>
<evidence type="ECO:0000256" key="13">
    <source>
        <dbReference type="ARBA" id="ARBA00022840"/>
    </source>
</evidence>
<evidence type="ECO:0000256" key="14">
    <source>
        <dbReference type="ARBA" id="ARBA00022842"/>
    </source>
</evidence>
<organism evidence="20 21">
    <name type="scientific">Sarcoptes scabiei</name>
    <name type="common">Itch mite</name>
    <name type="synonym">Acarus scabiei</name>
    <dbReference type="NCBI Taxonomy" id="52283"/>
    <lineage>
        <taxon>Eukaryota</taxon>
        <taxon>Metazoa</taxon>
        <taxon>Ecdysozoa</taxon>
        <taxon>Arthropoda</taxon>
        <taxon>Chelicerata</taxon>
        <taxon>Arachnida</taxon>
        <taxon>Acari</taxon>
        <taxon>Acariformes</taxon>
        <taxon>Sarcoptiformes</taxon>
        <taxon>Astigmata</taxon>
        <taxon>Psoroptidia</taxon>
        <taxon>Sarcoptoidea</taxon>
        <taxon>Sarcoptidae</taxon>
        <taxon>Sarcoptinae</taxon>
        <taxon>Sarcoptes</taxon>
    </lineage>
</organism>
<dbReference type="SUPFAM" id="SSF56112">
    <property type="entry name" value="Protein kinase-like (PK-like)"/>
    <property type="match status" value="1"/>
</dbReference>
<evidence type="ECO:0000313" key="20">
    <source>
        <dbReference type="EMBL" id="KPM11306.1"/>
    </source>
</evidence>
<dbReference type="GO" id="GO:0005829">
    <property type="term" value="C:cytosol"/>
    <property type="evidence" value="ECO:0007669"/>
    <property type="project" value="UniProtKB-SubCell"/>
</dbReference>
<keyword evidence="9" id="KW-0547">Nucleotide-binding</keyword>
<proteinExistence type="predicted"/>